<dbReference type="SUPFAM" id="SSF53850">
    <property type="entry name" value="Periplasmic binding protein-like II"/>
    <property type="match status" value="1"/>
</dbReference>
<gene>
    <name evidence="2" type="ORF">RNC47_00720</name>
</gene>
<feature type="region of interest" description="Disordered" evidence="1">
    <location>
        <begin position="57"/>
        <end position="92"/>
    </location>
</feature>
<proteinExistence type="predicted"/>
<organism evidence="2 3">
    <name type="scientific">Streptomyces millisiae</name>
    <dbReference type="NCBI Taxonomy" id="3075542"/>
    <lineage>
        <taxon>Bacteria</taxon>
        <taxon>Bacillati</taxon>
        <taxon>Actinomycetota</taxon>
        <taxon>Actinomycetes</taxon>
        <taxon>Kitasatosporales</taxon>
        <taxon>Streptomycetaceae</taxon>
        <taxon>Streptomyces</taxon>
    </lineage>
</organism>
<dbReference type="Pfam" id="PF01547">
    <property type="entry name" value="SBP_bac_1"/>
    <property type="match status" value="1"/>
</dbReference>
<dbReference type="Proteomes" id="UP001183420">
    <property type="component" value="Unassembled WGS sequence"/>
</dbReference>
<accession>A0ABU2LGZ7</accession>
<evidence type="ECO:0000256" key="1">
    <source>
        <dbReference type="SAM" id="MobiDB-lite"/>
    </source>
</evidence>
<dbReference type="InterPro" id="IPR050490">
    <property type="entry name" value="Bact_solute-bd_prot1"/>
</dbReference>
<dbReference type="InterPro" id="IPR006311">
    <property type="entry name" value="TAT_signal"/>
</dbReference>
<keyword evidence="3" id="KW-1185">Reference proteome</keyword>
<dbReference type="PANTHER" id="PTHR43649">
    <property type="entry name" value="ARABINOSE-BINDING PROTEIN-RELATED"/>
    <property type="match status" value="1"/>
</dbReference>
<reference evidence="3" key="1">
    <citation type="submission" date="2023-07" db="EMBL/GenBank/DDBJ databases">
        <title>30 novel species of actinomycetes from the DSMZ collection.</title>
        <authorList>
            <person name="Nouioui I."/>
        </authorList>
    </citation>
    <scope>NUCLEOTIDE SEQUENCE [LARGE SCALE GENOMIC DNA]</scope>
    <source>
        <strain evidence="3">DSM 44918</strain>
    </source>
</reference>
<dbReference type="EMBL" id="JAVREM010000001">
    <property type="protein sequence ID" value="MDT0316853.1"/>
    <property type="molecule type" value="Genomic_DNA"/>
</dbReference>
<dbReference type="Gene3D" id="3.40.190.10">
    <property type="entry name" value="Periplasmic binding protein-like II"/>
    <property type="match status" value="1"/>
</dbReference>
<sequence length="549" mass="60461">MSTRPLSRRGLLAGLGLGAATLGLGPLTACSSGSRATRNSAEANSAVQLPRYVPFDGVTPDLPGDETTGVLPGFRHYPTETPRSVAETPGSGETVSGLANIYSAVPPGVDRNSYWQGLNERLGVTLDMRMVPNADYEQTFSITMASGDLPDVMQLWPGANFADMLRNSFAPLDEFIGGDAVGDYPNLANIPTAHWKNCVYNGALYAVPVPRGRIRHYNLYRKDILDELGVSGEPRGWDEFLALCRELTDPSRRRWAIGSVTQAMYFLARMNDEPNVWREEGGNLTHFYETEEYQQSVRDMAALWEAGVIHPDTFNPSTPFSQYFGAGTTVLALADGYGSWSTTTLGNVDNEGFELGLMPVYDRAGGELAAWHTGNGVFNTAGLRRQDDPERIRLVLRVLNWLAAPFGTEEHLYRVYGEAGVDHERNDEGDPIYTSEGQTNTAVPTRYLVDAPAVLYQPGRPDDVDYQHAFQTTVLQRRKDDPTLGLYVDSTTARAEAAERNLLATRDDVIQGRKSLTDLDRAVDDWRSAVGDQMRTGYEEQLQQAGGTR</sequence>
<dbReference type="PANTHER" id="PTHR43649:SF12">
    <property type="entry name" value="DIACETYLCHITOBIOSE BINDING PROTEIN DASA"/>
    <property type="match status" value="1"/>
</dbReference>
<comment type="caution">
    <text evidence="2">The sequence shown here is derived from an EMBL/GenBank/DDBJ whole genome shotgun (WGS) entry which is preliminary data.</text>
</comment>
<dbReference type="RefSeq" id="WP_311594581.1">
    <property type="nucleotide sequence ID" value="NZ_JAVREM010000001.1"/>
</dbReference>
<protein>
    <submittedName>
        <fullName evidence="2">Extracellular solute-binding protein</fullName>
    </submittedName>
</protein>
<dbReference type="PROSITE" id="PS51318">
    <property type="entry name" value="TAT"/>
    <property type="match status" value="1"/>
</dbReference>
<evidence type="ECO:0000313" key="3">
    <source>
        <dbReference type="Proteomes" id="UP001183420"/>
    </source>
</evidence>
<evidence type="ECO:0000313" key="2">
    <source>
        <dbReference type="EMBL" id="MDT0316853.1"/>
    </source>
</evidence>
<name>A0ABU2LGZ7_9ACTN</name>
<dbReference type="InterPro" id="IPR006059">
    <property type="entry name" value="SBP"/>
</dbReference>